<evidence type="ECO:0000313" key="2">
    <source>
        <dbReference type="Proteomes" id="UP000053669"/>
    </source>
</evidence>
<proteinExistence type="predicted"/>
<dbReference type="AlphaFoldDB" id="A0A101SFX8"/>
<dbReference type="RefSeq" id="WP_059204915.1">
    <property type="nucleotide sequence ID" value="NZ_KQ948657.1"/>
</dbReference>
<comment type="caution">
    <text evidence="1">The sequence shown here is derived from an EMBL/GenBank/DDBJ whole genome shotgun (WGS) entry which is preliminary data.</text>
</comment>
<dbReference type="EMBL" id="LMWU01000007">
    <property type="protein sequence ID" value="KUN73165.1"/>
    <property type="molecule type" value="Genomic_DNA"/>
</dbReference>
<name>A0A101SFX8_9ACTN</name>
<evidence type="ECO:0000313" key="1">
    <source>
        <dbReference type="EMBL" id="KUN73165.1"/>
    </source>
</evidence>
<dbReference type="Pfam" id="PF14567">
    <property type="entry name" value="SUKH_5"/>
    <property type="match status" value="1"/>
</dbReference>
<evidence type="ECO:0008006" key="3">
    <source>
        <dbReference type="Google" id="ProtNLM"/>
    </source>
</evidence>
<reference evidence="1 2" key="1">
    <citation type="submission" date="2015-10" db="EMBL/GenBank/DDBJ databases">
        <title>Draft genome sequence of Streptomyces canus DSM 40017, type strain for the species Streptomyces canus.</title>
        <authorList>
            <person name="Ruckert C."/>
            <person name="Winkler A."/>
            <person name="Kalinowski J."/>
            <person name="Kampfer P."/>
            <person name="Glaeser S."/>
        </authorList>
    </citation>
    <scope>NUCLEOTIDE SEQUENCE [LARGE SCALE GENOMIC DNA]</scope>
    <source>
        <strain evidence="1 2">DSM 40017</strain>
    </source>
</reference>
<dbReference type="InterPro" id="IPR037883">
    <property type="entry name" value="Knr4/Smi1-like_sf"/>
</dbReference>
<accession>A0A101SFX8</accession>
<dbReference type="Gene3D" id="3.40.1580.10">
    <property type="entry name" value="SMI1/KNR4-like"/>
    <property type="match status" value="1"/>
</dbReference>
<dbReference type="Proteomes" id="UP000053669">
    <property type="component" value="Unassembled WGS sequence"/>
</dbReference>
<sequence>MTKALRAADQVISLLRDNEDLAHHGTGCPPEMIARAEAEMALAFPPSYRRLIKEFGTWEVPPTEFLGLYRTPAGGEDLLGTPAHTREDRAALGLPQHFMVVMHDDVWGVVVLDTSQPDEDGEYPVFAWNPGVPHGGLMEKIADSYGEFALAECRQNLS</sequence>
<organism evidence="1 2">
    <name type="scientific">Streptomyces canus</name>
    <dbReference type="NCBI Taxonomy" id="58343"/>
    <lineage>
        <taxon>Bacteria</taxon>
        <taxon>Bacillati</taxon>
        <taxon>Actinomycetota</taxon>
        <taxon>Actinomycetes</taxon>
        <taxon>Kitasatosporales</taxon>
        <taxon>Streptomycetaceae</taxon>
        <taxon>Streptomyces</taxon>
        <taxon>Streptomyces aurantiacus group</taxon>
    </lineage>
</organism>
<protein>
    <recommendedName>
        <fullName evidence="3">Knr4/Smi1-like domain-containing protein</fullName>
    </recommendedName>
</protein>
<gene>
    <name evidence="1" type="ORF">AQJ46_08065</name>
</gene>
<dbReference type="STRING" id="58343.AQJ46_08065"/>
<dbReference type="SUPFAM" id="SSF160631">
    <property type="entry name" value="SMI1/KNR4-like"/>
    <property type="match status" value="1"/>
</dbReference>